<protein>
    <submittedName>
        <fullName evidence="1">Uncharacterized protein</fullName>
    </submittedName>
</protein>
<evidence type="ECO:0000313" key="2">
    <source>
        <dbReference type="Proteomes" id="UP000005408"/>
    </source>
</evidence>
<accession>A0A8W8MF62</accession>
<reference evidence="1" key="1">
    <citation type="submission" date="2022-08" db="UniProtKB">
        <authorList>
            <consortium name="EnsemblMetazoa"/>
        </authorList>
    </citation>
    <scope>IDENTIFICATION</scope>
    <source>
        <strain evidence="1">05x7-T-G4-1.051#20</strain>
    </source>
</reference>
<name>A0A8W8MF62_MAGGI</name>
<dbReference type="AlphaFoldDB" id="A0A8W8MF62"/>
<sequence length="195" mass="22069">MKENSNFPVYVRPLSLSHLKPFSDLTNSARTFVNIVLRSEKETIVPKQKAMRSLEQDFSTDTCMEGVVKITIYYNTGKKSQLITNEAHKKVCKAIIWGKNVERSIVDIIRKHKPEEVSSGAASVVANECKELCCKNSNSVLQARAHHDILSFTWDKFHQELTLRAPNTLRIVSSMLSDVPLSPEGKPFLKLMHTI</sequence>
<dbReference type="Proteomes" id="UP000005408">
    <property type="component" value="Unassembled WGS sequence"/>
</dbReference>
<evidence type="ECO:0000313" key="1">
    <source>
        <dbReference type="EnsemblMetazoa" id="G33587.1:cds"/>
    </source>
</evidence>
<dbReference type="EnsemblMetazoa" id="G33587.1">
    <property type="protein sequence ID" value="G33587.1:cds"/>
    <property type="gene ID" value="G33587"/>
</dbReference>
<keyword evidence="2" id="KW-1185">Reference proteome</keyword>
<organism evidence="1 2">
    <name type="scientific">Magallana gigas</name>
    <name type="common">Pacific oyster</name>
    <name type="synonym">Crassostrea gigas</name>
    <dbReference type="NCBI Taxonomy" id="29159"/>
    <lineage>
        <taxon>Eukaryota</taxon>
        <taxon>Metazoa</taxon>
        <taxon>Spiralia</taxon>
        <taxon>Lophotrochozoa</taxon>
        <taxon>Mollusca</taxon>
        <taxon>Bivalvia</taxon>
        <taxon>Autobranchia</taxon>
        <taxon>Pteriomorphia</taxon>
        <taxon>Ostreida</taxon>
        <taxon>Ostreoidea</taxon>
        <taxon>Ostreidae</taxon>
        <taxon>Magallana</taxon>
    </lineage>
</organism>
<proteinExistence type="predicted"/>